<dbReference type="Proteomes" id="UP000029448">
    <property type="component" value="Unassembled WGS sequence"/>
</dbReference>
<dbReference type="STRING" id="104102.AtDm6_1280"/>
<sequence length="189" mass="21533">MARPSHIMRLPPNVREGITRLREAGQTIDEILEWLIEKGFVDISRSSVGRHIKREDQVMERLRRSKVMADAVVRSDVDAPPDKLARLNHSLMHTAIFDLLSALDGDDDAMKELFKNPKTIEQISRALSSLSSSAKTDIEYRKQVREEVEREVQAKMRKETEEKLGDAMKKQGLSKDVATQIRQKVLGIS</sequence>
<keyword evidence="2" id="KW-1185">Reference proteome</keyword>
<evidence type="ECO:0000313" key="2">
    <source>
        <dbReference type="Proteomes" id="UP000029448"/>
    </source>
</evidence>
<organism evidence="1 2">
    <name type="scientific">Acetobacter tropicalis</name>
    <dbReference type="NCBI Taxonomy" id="104102"/>
    <lineage>
        <taxon>Bacteria</taxon>
        <taxon>Pseudomonadati</taxon>
        <taxon>Pseudomonadota</taxon>
        <taxon>Alphaproteobacteria</taxon>
        <taxon>Acetobacterales</taxon>
        <taxon>Acetobacteraceae</taxon>
        <taxon>Acetobacter</taxon>
    </lineage>
</organism>
<dbReference type="RefSeq" id="WP_035379147.1">
    <property type="nucleotide sequence ID" value="NZ_JAUYUW010000001.1"/>
</dbReference>
<dbReference type="PATRIC" id="fig|104102.7.peg.1270"/>
<name>A0A094YSD0_9PROT</name>
<dbReference type="InterPro" id="IPR021874">
    <property type="entry name" value="Phage_Mu_Gp27"/>
</dbReference>
<proteinExistence type="predicted"/>
<comment type="caution">
    <text evidence="1">The sequence shown here is derived from an EMBL/GenBank/DDBJ whole genome shotgun (WGS) entry which is preliminary data.</text>
</comment>
<gene>
    <name evidence="1" type="ORF">AtDm6_1280</name>
</gene>
<reference evidence="1 2" key="1">
    <citation type="submission" date="2014-06" db="EMBL/GenBank/DDBJ databases">
        <title>Functional and comparative genomic analyses of the Drosophila gut microbiota identify candidate symbiosis factors.</title>
        <authorList>
            <person name="Newell P.D."/>
            <person name="Chaston J.M."/>
            <person name="Douglas A.E."/>
        </authorList>
    </citation>
    <scope>NUCLEOTIDE SEQUENCE [LARGE SCALE GENOMIC DNA]</scope>
    <source>
        <strain evidence="1 2">DmCS_006</strain>
    </source>
</reference>
<protein>
    <submittedName>
        <fullName evidence="1">Mu-like prophage FluMu protein GP27</fullName>
    </submittedName>
</protein>
<accession>A0A094YSD0</accession>
<evidence type="ECO:0000313" key="1">
    <source>
        <dbReference type="EMBL" id="KGB24282.1"/>
    </source>
</evidence>
<dbReference type="AlphaFoldDB" id="A0A094YSD0"/>
<dbReference type="GeneID" id="89479007"/>
<dbReference type="Pfam" id="PF11985">
    <property type="entry name" value="Phage_Mu_Gp27"/>
    <property type="match status" value="1"/>
</dbReference>
<dbReference type="EMBL" id="JOKM01000048">
    <property type="protein sequence ID" value="KGB24282.1"/>
    <property type="molecule type" value="Genomic_DNA"/>
</dbReference>